<dbReference type="GO" id="GO:0045892">
    <property type="term" value="P:negative regulation of DNA-templated transcription"/>
    <property type="evidence" value="ECO:0007669"/>
    <property type="project" value="TreeGrafter"/>
</dbReference>
<feature type="domain" description="HTH gntR-type" evidence="4">
    <location>
        <begin position="8"/>
        <end position="76"/>
    </location>
</feature>
<dbReference type="InterPro" id="IPR036388">
    <property type="entry name" value="WH-like_DNA-bd_sf"/>
</dbReference>
<accession>A0A919J8F0</accession>
<comment type="caution">
    <text evidence="5">The sequence shown here is derived from an EMBL/GenBank/DDBJ whole genome shotgun (WGS) entry which is preliminary data.</text>
</comment>
<name>A0A919J8F0_9ACTN</name>
<dbReference type="InterPro" id="IPR036390">
    <property type="entry name" value="WH_DNA-bd_sf"/>
</dbReference>
<dbReference type="PANTHER" id="PTHR44846">
    <property type="entry name" value="MANNOSYL-D-GLYCERATE TRANSPORT/METABOLISM SYSTEM REPRESSOR MNGR-RELATED"/>
    <property type="match status" value="1"/>
</dbReference>
<keyword evidence="6" id="KW-1185">Reference proteome</keyword>
<proteinExistence type="predicted"/>
<dbReference type="CDD" id="cd07377">
    <property type="entry name" value="WHTH_GntR"/>
    <property type="match status" value="1"/>
</dbReference>
<evidence type="ECO:0000259" key="4">
    <source>
        <dbReference type="PROSITE" id="PS50949"/>
    </source>
</evidence>
<reference evidence="5" key="1">
    <citation type="submission" date="2021-01" db="EMBL/GenBank/DDBJ databases">
        <title>Whole genome shotgun sequence of Actinoplanes ferrugineus NBRC 15555.</title>
        <authorList>
            <person name="Komaki H."/>
            <person name="Tamura T."/>
        </authorList>
    </citation>
    <scope>NUCLEOTIDE SEQUENCE</scope>
    <source>
        <strain evidence="5">NBRC 15555</strain>
    </source>
</reference>
<dbReference type="InterPro" id="IPR000524">
    <property type="entry name" value="Tscrpt_reg_HTH_GntR"/>
</dbReference>
<sequence>MIIPPYGTATYRQIAAILREEILAHRIRPGYPLPSEATLQQTYGVAGLTARRAVDVLRAEGLADFQRGRGVMVRHQPERSNLDVPAGATLTSRMPTLDERDELDIGEGVPVFSVTAPDGTVEIYPADRWQVRMP</sequence>
<evidence type="ECO:0000313" key="6">
    <source>
        <dbReference type="Proteomes" id="UP000598174"/>
    </source>
</evidence>
<evidence type="ECO:0000256" key="2">
    <source>
        <dbReference type="ARBA" id="ARBA00023125"/>
    </source>
</evidence>
<keyword evidence="1" id="KW-0805">Transcription regulation</keyword>
<dbReference type="AlphaFoldDB" id="A0A919J8F0"/>
<dbReference type="GO" id="GO:0003700">
    <property type="term" value="F:DNA-binding transcription factor activity"/>
    <property type="evidence" value="ECO:0007669"/>
    <property type="project" value="InterPro"/>
</dbReference>
<dbReference type="Proteomes" id="UP000598174">
    <property type="component" value="Unassembled WGS sequence"/>
</dbReference>
<dbReference type="Pfam" id="PF00392">
    <property type="entry name" value="GntR"/>
    <property type="match status" value="1"/>
</dbReference>
<dbReference type="GO" id="GO:0003677">
    <property type="term" value="F:DNA binding"/>
    <property type="evidence" value="ECO:0007669"/>
    <property type="project" value="UniProtKB-KW"/>
</dbReference>
<dbReference type="RefSeq" id="WP_203823072.1">
    <property type="nucleotide sequence ID" value="NZ_BAAABP010000067.1"/>
</dbReference>
<dbReference type="SUPFAM" id="SSF46785">
    <property type="entry name" value="Winged helix' DNA-binding domain"/>
    <property type="match status" value="1"/>
</dbReference>
<keyword evidence="2" id="KW-0238">DNA-binding</keyword>
<dbReference type="InterPro" id="IPR050679">
    <property type="entry name" value="Bact_HTH_transcr_reg"/>
</dbReference>
<dbReference type="SMART" id="SM00345">
    <property type="entry name" value="HTH_GNTR"/>
    <property type="match status" value="1"/>
</dbReference>
<gene>
    <name evidence="5" type="ORF">Afe05nite_85910</name>
</gene>
<protein>
    <recommendedName>
        <fullName evidence="4">HTH gntR-type domain-containing protein</fullName>
    </recommendedName>
</protein>
<dbReference type="PROSITE" id="PS50949">
    <property type="entry name" value="HTH_GNTR"/>
    <property type="match status" value="1"/>
</dbReference>
<keyword evidence="3" id="KW-0804">Transcription</keyword>
<dbReference type="PANTHER" id="PTHR44846:SF17">
    <property type="entry name" value="GNTR-FAMILY TRANSCRIPTIONAL REGULATOR"/>
    <property type="match status" value="1"/>
</dbReference>
<evidence type="ECO:0000313" key="5">
    <source>
        <dbReference type="EMBL" id="GIE16751.1"/>
    </source>
</evidence>
<organism evidence="5 6">
    <name type="scientific">Paractinoplanes ferrugineus</name>
    <dbReference type="NCBI Taxonomy" id="113564"/>
    <lineage>
        <taxon>Bacteria</taxon>
        <taxon>Bacillati</taxon>
        <taxon>Actinomycetota</taxon>
        <taxon>Actinomycetes</taxon>
        <taxon>Micromonosporales</taxon>
        <taxon>Micromonosporaceae</taxon>
        <taxon>Paractinoplanes</taxon>
    </lineage>
</organism>
<evidence type="ECO:0000256" key="1">
    <source>
        <dbReference type="ARBA" id="ARBA00023015"/>
    </source>
</evidence>
<dbReference type="EMBL" id="BOMM01000098">
    <property type="protein sequence ID" value="GIE16751.1"/>
    <property type="molecule type" value="Genomic_DNA"/>
</dbReference>
<dbReference type="Gene3D" id="1.10.10.10">
    <property type="entry name" value="Winged helix-like DNA-binding domain superfamily/Winged helix DNA-binding domain"/>
    <property type="match status" value="1"/>
</dbReference>
<evidence type="ECO:0000256" key="3">
    <source>
        <dbReference type="ARBA" id="ARBA00023163"/>
    </source>
</evidence>